<protein>
    <submittedName>
        <fullName evidence="1">Uncharacterized protein</fullName>
    </submittedName>
</protein>
<dbReference type="AlphaFoldDB" id="A0A9P5SRD4"/>
<sequence length="438" mass="48790">MLILRPLLSLILAMAVVFLILVALTRSMVAFRFEVQSRVLCNLPLVNHLVSCPSASSSPSGMHIPNFAELVNKQAKSYELIADSLSCLKSGKDTRISWSRKKGSETVIPGAGGGDEDPYGMTLYVKGMPLPLLLKRAELAVVDLKVLVKHSALAEPSKHLLVEQLESFHTRAKVAGRKLQFLQARANGCVDGLVIRNVYLTIELDRLEEEHRILKEQQESNWGRVWNLLSGSSDLQLVASEVKLHQLYQTTMSDARDHIRDLIVQAQDVLQSLDAMDQILSIINEITTKEKYHQNREHDKILAQLWSHLGGNRLEKRFHRNNLELLQDMEGQRKATVGQIQAALWKLTDFEAEIGILREKLVGATIDAALRRVGKEDATIKSHEGGSDNRVSSLGSDASSLRSHIQQIDLVTSRLKERSFLADALIKEQADLPSPASS</sequence>
<evidence type="ECO:0000313" key="1">
    <source>
        <dbReference type="EMBL" id="KAF9336667.1"/>
    </source>
</evidence>
<name>A0A9P5SRD4_9FUNG</name>
<comment type="caution">
    <text evidence="1">The sequence shown here is derived from an EMBL/GenBank/DDBJ whole genome shotgun (WGS) entry which is preliminary data.</text>
</comment>
<keyword evidence="2" id="KW-1185">Reference proteome</keyword>
<organism evidence="1 2">
    <name type="scientific">Podila minutissima</name>
    <dbReference type="NCBI Taxonomy" id="64525"/>
    <lineage>
        <taxon>Eukaryota</taxon>
        <taxon>Fungi</taxon>
        <taxon>Fungi incertae sedis</taxon>
        <taxon>Mucoromycota</taxon>
        <taxon>Mortierellomycotina</taxon>
        <taxon>Mortierellomycetes</taxon>
        <taxon>Mortierellales</taxon>
        <taxon>Mortierellaceae</taxon>
        <taxon>Podila</taxon>
    </lineage>
</organism>
<evidence type="ECO:0000313" key="2">
    <source>
        <dbReference type="Proteomes" id="UP000696485"/>
    </source>
</evidence>
<gene>
    <name evidence="1" type="ORF">BG006_007866</name>
</gene>
<accession>A0A9P5SRD4</accession>
<reference evidence="1" key="1">
    <citation type="journal article" date="2020" name="Fungal Divers.">
        <title>Resolving the Mortierellaceae phylogeny through synthesis of multi-gene phylogenetics and phylogenomics.</title>
        <authorList>
            <person name="Vandepol N."/>
            <person name="Liber J."/>
            <person name="Desiro A."/>
            <person name="Na H."/>
            <person name="Kennedy M."/>
            <person name="Barry K."/>
            <person name="Grigoriev I.V."/>
            <person name="Miller A.N."/>
            <person name="O'Donnell K."/>
            <person name="Stajich J.E."/>
            <person name="Bonito G."/>
        </authorList>
    </citation>
    <scope>NUCLEOTIDE SEQUENCE</scope>
    <source>
        <strain evidence="1">NVP1</strain>
    </source>
</reference>
<dbReference type="EMBL" id="JAAAUY010000051">
    <property type="protein sequence ID" value="KAF9336667.1"/>
    <property type="molecule type" value="Genomic_DNA"/>
</dbReference>
<dbReference type="Proteomes" id="UP000696485">
    <property type="component" value="Unassembled WGS sequence"/>
</dbReference>
<proteinExistence type="predicted"/>